<protein>
    <submittedName>
        <fullName evidence="12">Cation:proton antiporter</fullName>
    </submittedName>
</protein>
<keyword evidence="8 10" id="KW-0472">Membrane</keyword>
<dbReference type="GO" id="GO:0006814">
    <property type="term" value="P:sodium ion transport"/>
    <property type="evidence" value="ECO:0007669"/>
    <property type="project" value="UniProtKB-KW"/>
</dbReference>
<sequence length="427" mass="44577">MAAAETQALFQQLTILLALATASHFLFRRWHLPMIIGEIAVGILLGPSVVGNAALGSYRYLFDPAVVRTLAVLGSIFLLFLIGLDFDFRSVYTRKNVAVASGGVVLPLLLGSATALYLVPVASIGANGTQFTMALFVGATLTATSVAITAAVLLELNLLKDRVAQTILGAAVVDDVLGLIVLSVVVGTTAGRVSPLDLAILVAEAVGFLVIGMAIGIYLLRRVVARIHVEGNKLGIPQSGFLVAMAITFLFALTAESIGLSAVVGAFLAGSVFANTTLQDDFSKGARHLAAVFTPIFFVSLGLQVDFPAVATQFGLIPFAIVLTVIAVGTKVVGCSLPARLAKMTVREAVAIGWGMTPRGEVGLVVAFAALSSGVVGDALFSMLVFVLILVTILPTPIFRRALKAVEAERLGAKANSQLVETKPRHD</sequence>
<evidence type="ECO:0000256" key="10">
    <source>
        <dbReference type="SAM" id="Phobius"/>
    </source>
</evidence>
<keyword evidence="4 10" id="KW-0812">Transmembrane</keyword>
<evidence type="ECO:0000256" key="8">
    <source>
        <dbReference type="ARBA" id="ARBA00023136"/>
    </source>
</evidence>
<evidence type="ECO:0000256" key="7">
    <source>
        <dbReference type="ARBA" id="ARBA00023065"/>
    </source>
</evidence>
<dbReference type="Pfam" id="PF00999">
    <property type="entry name" value="Na_H_Exchanger"/>
    <property type="match status" value="1"/>
</dbReference>
<evidence type="ECO:0000313" key="12">
    <source>
        <dbReference type="EMBL" id="TMQ50216.1"/>
    </source>
</evidence>
<feature type="transmembrane region" description="Helical" evidence="10">
    <location>
        <begin position="314"/>
        <end position="334"/>
    </location>
</feature>
<organism evidence="12 13">
    <name type="scientific">Eiseniibacteriota bacterium</name>
    <dbReference type="NCBI Taxonomy" id="2212470"/>
    <lineage>
        <taxon>Bacteria</taxon>
        <taxon>Candidatus Eiseniibacteriota</taxon>
    </lineage>
</organism>
<evidence type="ECO:0000256" key="4">
    <source>
        <dbReference type="ARBA" id="ARBA00022692"/>
    </source>
</evidence>
<keyword evidence="6" id="KW-0915">Sodium</keyword>
<keyword evidence="2" id="KW-0813">Transport</keyword>
<evidence type="ECO:0000313" key="13">
    <source>
        <dbReference type="Proteomes" id="UP000316292"/>
    </source>
</evidence>
<comment type="caution">
    <text evidence="12">The sequence shown here is derived from an EMBL/GenBank/DDBJ whole genome shotgun (WGS) entry which is preliminary data.</text>
</comment>
<feature type="transmembrane region" description="Helical" evidence="10">
    <location>
        <begin position="198"/>
        <end position="220"/>
    </location>
</feature>
<keyword evidence="7" id="KW-0406">Ion transport</keyword>
<feature type="transmembrane region" description="Helical" evidence="10">
    <location>
        <begin position="241"/>
        <end position="269"/>
    </location>
</feature>
<comment type="subcellular location">
    <subcellularLocation>
        <location evidence="1">Membrane</location>
        <topology evidence="1">Multi-pass membrane protein</topology>
    </subcellularLocation>
</comment>
<evidence type="ECO:0000256" key="3">
    <source>
        <dbReference type="ARBA" id="ARBA00022449"/>
    </source>
</evidence>
<feature type="transmembrane region" description="Helical" evidence="10">
    <location>
        <begin position="39"/>
        <end position="60"/>
    </location>
</feature>
<feature type="transmembrane region" description="Helical" evidence="10">
    <location>
        <begin position="364"/>
        <end position="394"/>
    </location>
</feature>
<dbReference type="GO" id="GO:1902600">
    <property type="term" value="P:proton transmembrane transport"/>
    <property type="evidence" value="ECO:0007669"/>
    <property type="project" value="InterPro"/>
</dbReference>
<name>A0A538SFS6_UNCEI</name>
<dbReference type="PANTHER" id="PTHR43562:SF3">
    <property type="entry name" value="SODIUM ION_PROTON EXCHANGER (EUROFUNG)"/>
    <property type="match status" value="1"/>
</dbReference>
<keyword evidence="9" id="KW-0739">Sodium transport</keyword>
<dbReference type="Gene3D" id="1.20.1530.20">
    <property type="match status" value="1"/>
</dbReference>
<feature type="transmembrane region" description="Helical" evidence="10">
    <location>
        <begin position="166"/>
        <end position="186"/>
    </location>
</feature>
<dbReference type="InterPro" id="IPR038770">
    <property type="entry name" value="Na+/solute_symporter_sf"/>
</dbReference>
<evidence type="ECO:0000256" key="1">
    <source>
        <dbReference type="ARBA" id="ARBA00004141"/>
    </source>
</evidence>
<evidence type="ECO:0000259" key="11">
    <source>
        <dbReference type="Pfam" id="PF00999"/>
    </source>
</evidence>
<keyword evidence="5 10" id="KW-1133">Transmembrane helix</keyword>
<evidence type="ECO:0000256" key="6">
    <source>
        <dbReference type="ARBA" id="ARBA00023053"/>
    </source>
</evidence>
<gene>
    <name evidence="12" type="ORF">E6K71_03065</name>
</gene>
<feature type="domain" description="Cation/H+ exchanger transmembrane" evidence="11">
    <location>
        <begin position="17"/>
        <end position="399"/>
    </location>
</feature>
<accession>A0A538SFS6</accession>
<evidence type="ECO:0000256" key="9">
    <source>
        <dbReference type="ARBA" id="ARBA00023201"/>
    </source>
</evidence>
<feature type="transmembrane region" description="Helical" evidence="10">
    <location>
        <begin position="131"/>
        <end position="154"/>
    </location>
</feature>
<proteinExistence type="predicted"/>
<evidence type="ECO:0000256" key="5">
    <source>
        <dbReference type="ARBA" id="ARBA00022989"/>
    </source>
</evidence>
<reference evidence="12 13" key="1">
    <citation type="journal article" date="2019" name="Nat. Microbiol.">
        <title>Mediterranean grassland soil C-N compound turnover is dependent on rainfall and depth, and is mediated by genomically divergent microorganisms.</title>
        <authorList>
            <person name="Diamond S."/>
            <person name="Andeer P.F."/>
            <person name="Li Z."/>
            <person name="Crits-Christoph A."/>
            <person name="Burstein D."/>
            <person name="Anantharaman K."/>
            <person name="Lane K.R."/>
            <person name="Thomas B.C."/>
            <person name="Pan C."/>
            <person name="Northen T.R."/>
            <person name="Banfield J.F."/>
        </authorList>
    </citation>
    <scope>NUCLEOTIDE SEQUENCE [LARGE SCALE GENOMIC DNA]</scope>
    <source>
        <strain evidence="12">WS_1</strain>
    </source>
</reference>
<dbReference type="Proteomes" id="UP000316292">
    <property type="component" value="Unassembled WGS sequence"/>
</dbReference>
<feature type="transmembrane region" description="Helical" evidence="10">
    <location>
        <begin position="6"/>
        <end position="27"/>
    </location>
</feature>
<feature type="transmembrane region" description="Helical" evidence="10">
    <location>
        <begin position="96"/>
        <end position="119"/>
    </location>
</feature>
<dbReference type="PANTHER" id="PTHR43562">
    <property type="entry name" value="NAPA-TYPE SODIUM/HYDROGEN ANTIPORTER"/>
    <property type="match status" value="1"/>
</dbReference>
<dbReference type="AlphaFoldDB" id="A0A538SFS6"/>
<dbReference type="GO" id="GO:0016020">
    <property type="term" value="C:membrane"/>
    <property type="evidence" value="ECO:0007669"/>
    <property type="project" value="UniProtKB-SubCell"/>
</dbReference>
<dbReference type="EMBL" id="VBOR01000039">
    <property type="protein sequence ID" value="TMQ50216.1"/>
    <property type="molecule type" value="Genomic_DNA"/>
</dbReference>
<dbReference type="GO" id="GO:0015297">
    <property type="term" value="F:antiporter activity"/>
    <property type="evidence" value="ECO:0007669"/>
    <property type="project" value="UniProtKB-KW"/>
</dbReference>
<keyword evidence="3" id="KW-0050">Antiport</keyword>
<evidence type="ECO:0000256" key="2">
    <source>
        <dbReference type="ARBA" id="ARBA00022448"/>
    </source>
</evidence>
<feature type="transmembrane region" description="Helical" evidence="10">
    <location>
        <begin position="289"/>
        <end position="307"/>
    </location>
</feature>
<dbReference type="InterPro" id="IPR006153">
    <property type="entry name" value="Cation/H_exchanger_TM"/>
</dbReference>
<feature type="transmembrane region" description="Helical" evidence="10">
    <location>
        <begin position="66"/>
        <end position="84"/>
    </location>
</feature>